<reference evidence="1 2" key="1">
    <citation type="submission" date="2019-06" db="EMBL/GenBank/DDBJ databases">
        <title>A chromosome-scale genome assembly of the European perch, Perca fluviatilis.</title>
        <authorList>
            <person name="Roques C."/>
            <person name="Zahm M."/>
            <person name="Cabau C."/>
            <person name="Klopp C."/>
            <person name="Bouchez O."/>
            <person name="Donnadieu C."/>
            <person name="Kuhl H."/>
            <person name="Gislard M."/>
            <person name="Guendouz S."/>
            <person name="Journot L."/>
            <person name="Haffray P."/>
            <person name="Bestin A."/>
            <person name="Morvezen R."/>
            <person name="Feron R."/>
            <person name="Wen M."/>
            <person name="Jouanno E."/>
            <person name="Herpin A."/>
            <person name="Schartl M."/>
            <person name="Postlethwait J."/>
            <person name="Schaerlinger B."/>
            <person name="Chardard D."/>
            <person name="Lecocq T."/>
            <person name="Poncet C."/>
            <person name="Jaffrelo L."/>
            <person name="Lampietro C."/>
            <person name="Guiguen Y."/>
        </authorList>
    </citation>
    <scope>NUCLEOTIDE SEQUENCE [LARGE SCALE GENOMIC DNA]</scope>
    <source>
        <tissue evidence="1">Blood</tissue>
    </source>
</reference>
<organism evidence="1 2">
    <name type="scientific">Perca fluviatilis</name>
    <name type="common">European perch</name>
    <dbReference type="NCBI Taxonomy" id="8168"/>
    <lineage>
        <taxon>Eukaryota</taxon>
        <taxon>Metazoa</taxon>
        <taxon>Chordata</taxon>
        <taxon>Craniata</taxon>
        <taxon>Vertebrata</taxon>
        <taxon>Euteleostomi</taxon>
        <taxon>Actinopterygii</taxon>
        <taxon>Neopterygii</taxon>
        <taxon>Teleostei</taxon>
        <taxon>Neoteleostei</taxon>
        <taxon>Acanthomorphata</taxon>
        <taxon>Eupercaria</taxon>
        <taxon>Perciformes</taxon>
        <taxon>Percoidei</taxon>
        <taxon>Percidae</taxon>
        <taxon>Percinae</taxon>
        <taxon>Perca</taxon>
    </lineage>
</organism>
<sequence length="109" mass="12213">MVVTFSNKQRELALAVITNIHGNPVEIVAKYKYLGTIFDNLLKFASNTEEIFSKSRQRDSIHGGDTADRVISAGGITLQGQWTKYFHSRVVGFYTLSTLGDFLFLKLPV</sequence>
<proteinExistence type="predicted"/>
<protein>
    <submittedName>
        <fullName evidence="1">Uncharacterized protein</fullName>
    </submittedName>
</protein>
<name>A0A6A5F1Z4_PERFL</name>
<accession>A0A6A5F1Z4</accession>
<evidence type="ECO:0000313" key="1">
    <source>
        <dbReference type="EMBL" id="KAF1384265.1"/>
    </source>
</evidence>
<evidence type="ECO:0000313" key="2">
    <source>
        <dbReference type="Proteomes" id="UP000465112"/>
    </source>
</evidence>
<dbReference type="EMBL" id="VHII01000010">
    <property type="protein sequence ID" value="KAF1384265.1"/>
    <property type="molecule type" value="Genomic_DNA"/>
</dbReference>
<comment type="caution">
    <text evidence="1">The sequence shown here is derived from an EMBL/GenBank/DDBJ whole genome shotgun (WGS) entry which is preliminary data.</text>
</comment>
<gene>
    <name evidence="1" type="ORF">PFLUV_G00116550</name>
</gene>
<dbReference type="Proteomes" id="UP000465112">
    <property type="component" value="Chromosome 10"/>
</dbReference>
<keyword evidence="2" id="KW-1185">Reference proteome</keyword>
<dbReference type="AlphaFoldDB" id="A0A6A5F1Z4"/>